<protein>
    <submittedName>
        <fullName evidence="1">Uncharacterized protein</fullName>
    </submittedName>
</protein>
<gene>
    <name evidence="1" type="ORF">BQ4739_LOCUS12914</name>
</gene>
<accession>A0A383W551</accession>
<evidence type="ECO:0000313" key="1">
    <source>
        <dbReference type="EMBL" id="SZX72767.1"/>
    </source>
</evidence>
<name>A0A383W551_TETOB</name>
<sequence>MSSTPAVPKYNEDLQADIETSVNDSPKVKVHRVEWAKVLAGAPVEVTLSLGSGLKVLAGSPVEINPSLGSGFKVMDVNEWAGRWKTSAEFPQCLACGGSNTKEHAFTQTWCRGKRVWESESLCLDCHRFSWRGYRDPDFKTPEQYEKERWGALVAGLQG</sequence>
<evidence type="ECO:0000313" key="2">
    <source>
        <dbReference type="Proteomes" id="UP000256970"/>
    </source>
</evidence>
<proteinExistence type="predicted"/>
<dbReference type="Proteomes" id="UP000256970">
    <property type="component" value="Unassembled WGS sequence"/>
</dbReference>
<dbReference type="AlphaFoldDB" id="A0A383W551"/>
<reference evidence="1 2" key="1">
    <citation type="submission" date="2016-10" db="EMBL/GenBank/DDBJ databases">
        <authorList>
            <person name="Cai Z."/>
        </authorList>
    </citation>
    <scope>NUCLEOTIDE SEQUENCE [LARGE SCALE GENOMIC DNA]</scope>
</reference>
<dbReference type="EMBL" id="FNXT01001156">
    <property type="protein sequence ID" value="SZX72767.1"/>
    <property type="molecule type" value="Genomic_DNA"/>
</dbReference>
<organism evidence="1 2">
    <name type="scientific">Tetradesmus obliquus</name>
    <name type="common">Green alga</name>
    <name type="synonym">Acutodesmus obliquus</name>
    <dbReference type="NCBI Taxonomy" id="3088"/>
    <lineage>
        <taxon>Eukaryota</taxon>
        <taxon>Viridiplantae</taxon>
        <taxon>Chlorophyta</taxon>
        <taxon>core chlorophytes</taxon>
        <taxon>Chlorophyceae</taxon>
        <taxon>CS clade</taxon>
        <taxon>Sphaeropleales</taxon>
        <taxon>Scenedesmaceae</taxon>
        <taxon>Tetradesmus</taxon>
    </lineage>
</organism>
<keyword evidence="2" id="KW-1185">Reference proteome</keyword>